<evidence type="ECO:0000256" key="7">
    <source>
        <dbReference type="SAM" id="Phobius"/>
    </source>
</evidence>
<evidence type="ECO:0000256" key="1">
    <source>
        <dbReference type="ARBA" id="ARBA00004141"/>
    </source>
</evidence>
<evidence type="ECO:0000256" key="6">
    <source>
        <dbReference type="ARBA" id="ARBA00023180"/>
    </source>
</evidence>
<feature type="transmembrane region" description="Helical" evidence="7">
    <location>
        <begin position="141"/>
        <end position="165"/>
    </location>
</feature>
<dbReference type="PANTHER" id="PTHR13624:SF6">
    <property type="entry name" value="EMEI"/>
    <property type="match status" value="1"/>
</dbReference>
<feature type="transmembrane region" description="Helical" evidence="7">
    <location>
        <begin position="6"/>
        <end position="22"/>
    </location>
</feature>
<feature type="transmembrane region" description="Helical" evidence="7">
    <location>
        <begin position="43"/>
        <end position="64"/>
    </location>
</feature>
<name>A0A7R9L1M5_9ACAR</name>
<feature type="transmembrane region" description="Helical" evidence="7">
    <location>
        <begin position="221"/>
        <end position="242"/>
    </location>
</feature>
<accession>A0A7R9L1M5</accession>
<evidence type="ECO:0000313" key="8">
    <source>
        <dbReference type="EMBL" id="CAD7633488.1"/>
    </source>
</evidence>
<dbReference type="Pfam" id="PF10268">
    <property type="entry name" value="Tmemb_161AB"/>
    <property type="match status" value="1"/>
</dbReference>
<evidence type="ECO:0000256" key="4">
    <source>
        <dbReference type="ARBA" id="ARBA00022989"/>
    </source>
</evidence>
<proteinExistence type="inferred from homology"/>
<keyword evidence="6" id="KW-0325">Glycoprotein</keyword>
<dbReference type="PANTHER" id="PTHR13624">
    <property type="entry name" value="RE42071P"/>
    <property type="match status" value="1"/>
</dbReference>
<evidence type="ECO:0000313" key="9">
    <source>
        <dbReference type="Proteomes" id="UP000759131"/>
    </source>
</evidence>
<keyword evidence="5 7" id="KW-0472">Membrane</keyword>
<comment type="similarity">
    <text evidence="2">Belongs to the TMEM161 family.</text>
</comment>
<dbReference type="Proteomes" id="UP000759131">
    <property type="component" value="Unassembled WGS sequence"/>
</dbReference>
<evidence type="ECO:0000256" key="5">
    <source>
        <dbReference type="ARBA" id="ARBA00023136"/>
    </source>
</evidence>
<keyword evidence="3 7" id="KW-0812">Transmembrane</keyword>
<organism evidence="8">
    <name type="scientific">Medioppia subpectinata</name>
    <dbReference type="NCBI Taxonomy" id="1979941"/>
    <lineage>
        <taxon>Eukaryota</taxon>
        <taxon>Metazoa</taxon>
        <taxon>Ecdysozoa</taxon>
        <taxon>Arthropoda</taxon>
        <taxon>Chelicerata</taxon>
        <taxon>Arachnida</taxon>
        <taxon>Acari</taxon>
        <taxon>Acariformes</taxon>
        <taxon>Sarcoptiformes</taxon>
        <taxon>Oribatida</taxon>
        <taxon>Brachypylina</taxon>
        <taxon>Oppioidea</taxon>
        <taxon>Oppiidae</taxon>
        <taxon>Medioppia</taxon>
    </lineage>
</organism>
<dbReference type="OrthoDB" id="784140at2759"/>
<evidence type="ECO:0000256" key="3">
    <source>
        <dbReference type="ARBA" id="ARBA00022692"/>
    </source>
</evidence>
<keyword evidence="4 7" id="KW-1133">Transmembrane helix</keyword>
<dbReference type="GO" id="GO:0016020">
    <property type="term" value="C:membrane"/>
    <property type="evidence" value="ECO:0007669"/>
    <property type="project" value="UniProtKB-SubCell"/>
</dbReference>
<dbReference type="InterPro" id="IPR019395">
    <property type="entry name" value="Transmembrane_161A/B"/>
</dbReference>
<comment type="subcellular location">
    <subcellularLocation>
        <location evidence="1">Membrane</location>
        <topology evidence="1">Multi-pass membrane protein</topology>
    </subcellularLocation>
</comment>
<sequence>MVKFFLSIWCALIGAFFTFPGLRVSKMHFDAIKYSANDRIALVLLNLSFISPLFVILLWVKPIARNYLTVKTWSSRGAIMSSDSFETTRIIVILVVIGLRAFLTRRYLQSYLNIAPQKLTLMKKEKGRITNVDLQKLIARVFHYLCVVTLQYISPLFICLFMTLIMKTLGNYSWITLWSTGYAETPAVPTIIDEESGPNMTLALLRNVFNPIVLRGLTGFMVWWLCSVWFTTSAIGFVYHSYFL</sequence>
<keyword evidence="9" id="KW-1185">Reference proteome</keyword>
<protein>
    <submittedName>
        <fullName evidence="8">Uncharacterized protein</fullName>
    </submittedName>
</protein>
<feature type="transmembrane region" description="Helical" evidence="7">
    <location>
        <begin position="84"/>
        <end position="103"/>
    </location>
</feature>
<dbReference type="EMBL" id="OC867393">
    <property type="protein sequence ID" value="CAD7633488.1"/>
    <property type="molecule type" value="Genomic_DNA"/>
</dbReference>
<dbReference type="AlphaFoldDB" id="A0A7R9L1M5"/>
<evidence type="ECO:0000256" key="2">
    <source>
        <dbReference type="ARBA" id="ARBA00009706"/>
    </source>
</evidence>
<reference evidence="8" key="1">
    <citation type="submission" date="2020-11" db="EMBL/GenBank/DDBJ databases">
        <authorList>
            <person name="Tran Van P."/>
        </authorList>
    </citation>
    <scope>NUCLEOTIDE SEQUENCE</scope>
</reference>
<dbReference type="EMBL" id="CAJPIZ010012818">
    <property type="protein sequence ID" value="CAG2113918.1"/>
    <property type="molecule type" value="Genomic_DNA"/>
</dbReference>
<gene>
    <name evidence="8" type="ORF">OSB1V03_LOCUS13885</name>
</gene>